<keyword evidence="5" id="KW-0699">rRNA-binding</keyword>
<gene>
    <name evidence="5" type="primary">rpsK</name>
    <name evidence="7" type="ORF">UT28_C0001G0964</name>
</gene>
<dbReference type="AlphaFoldDB" id="A0A0G4B486"/>
<sequence>MAKVVKKKKTIQEAAKAIISVHSSFNNTIITIADENGNNLAWSSAGSNGFKGTKKSTPYAAQITMKKALDNALAYNIKEAKVRVAGVGAGRESAVRAIGGTGIKVTNIKDITPVPHNGCRQKKTRRV</sequence>
<dbReference type="PANTHER" id="PTHR11759">
    <property type="entry name" value="40S RIBOSOMAL PROTEIN S14/30S RIBOSOMAL PROTEIN S11"/>
    <property type="match status" value="1"/>
</dbReference>
<comment type="similarity">
    <text evidence="1 5 6">Belongs to the universal ribosomal protein uS11 family.</text>
</comment>
<accession>A0A0G4B486</accession>
<evidence type="ECO:0000256" key="3">
    <source>
        <dbReference type="ARBA" id="ARBA00023274"/>
    </source>
</evidence>
<evidence type="ECO:0000256" key="1">
    <source>
        <dbReference type="ARBA" id="ARBA00006194"/>
    </source>
</evidence>
<dbReference type="HAMAP" id="MF_01310">
    <property type="entry name" value="Ribosomal_uS11"/>
    <property type="match status" value="1"/>
</dbReference>
<dbReference type="Proteomes" id="UP000035648">
    <property type="component" value="Chromosome"/>
</dbReference>
<dbReference type="InterPro" id="IPR018102">
    <property type="entry name" value="Ribosomal_uS11_CS"/>
</dbReference>
<dbReference type="PIRSF" id="PIRSF002131">
    <property type="entry name" value="Ribosomal_S11"/>
    <property type="match status" value="1"/>
</dbReference>
<dbReference type="GO" id="GO:0003735">
    <property type="term" value="F:structural constituent of ribosome"/>
    <property type="evidence" value="ECO:0007669"/>
    <property type="project" value="InterPro"/>
</dbReference>
<dbReference type="STRING" id="1618337.UT28_C0001G0964"/>
<dbReference type="InterPro" id="IPR036967">
    <property type="entry name" value="Ribosomal_uS11_sf"/>
</dbReference>
<reference evidence="7 8" key="1">
    <citation type="journal article" date="2015" name="Nature">
        <title>rRNA introns, odd ribosomes, and small enigmatic genomes across a large radiation of phyla.</title>
        <authorList>
            <person name="Brown C.T."/>
            <person name="Hug L.A."/>
            <person name="Thomas B.C."/>
            <person name="Sharon I."/>
            <person name="Castelle C.J."/>
            <person name="Singh A."/>
            <person name="Wilkins M.J."/>
            <person name="Williams K.H."/>
            <person name="Banfield J.F."/>
        </authorList>
    </citation>
    <scope>NUCLEOTIDE SEQUENCE [LARGE SCALE GENOMIC DNA]</scope>
</reference>
<proteinExistence type="inferred from homology"/>
<keyword evidence="3 5" id="KW-0687">Ribonucleoprotein</keyword>
<dbReference type="SUPFAM" id="SSF53137">
    <property type="entry name" value="Translational machinery components"/>
    <property type="match status" value="1"/>
</dbReference>
<dbReference type="PATRIC" id="fig|1618337.4.peg.955"/>
<dbReference type="KEGG" id="bbgw:UT28_C0001G0964"/>
<keyword evidence="5" id="KW-0694">RNA-binding</keyword>
<evidence type="ECO:0000313" key="8">
    <source>
        <dbReference type="Proteomes" id="UP000035648"/>
    </source>
</evidence>
<dbReference type="GO" id="GO:1990904">
    <property type="term" value="C:ribonucleoprotein complex"/>
    <property type="evidence" value="ECO:0007669"/>
    <property type="project" value="UniProtKB-KW"/>
</dbReference>
<keyword evidence="2 5" id="KW-0689">Ribosomal protein</keyword>
<dbReference type="GO" id="GO:0005840">
    <property type="term" value="C:ribosome"/>
    <property type="evidence" value="ECO:0007669"/>
    <property type="project" value="UniProtKB-KW"/>
</dbReference>
<dbReference type="NCBIfam" id="NF003698">
    <property type="entry name" value="PRK05309.1"/>
    <property type="match status" value="1"/>
</dbReference>
<name>A0A0G4B486_9BACT</name>
<evidence type="ECO:0000256" key="5">
    <source>
        <dbReference type="HAMAP-Rule" id="MF_01310"/>
    </source>
</evidence>
<evidence type="ECO:0000256" key="2">
    <source>
        <dbReference type="ARBA" id="ARBA00022980"/>
    </source>
</evidence>
<dbReference type="EMBL" id="CP011213">
    <property type="protein sequence ID" value="AKM82741.1"/>
    <property type="molecule type" value="Genomic_DNA"/>
</dbReference>
<protein>
    <recommendedName>
        <fullName evidence="4 5">Small ribosomal subunit protein uS11</fullName>
    </recommendedName>
</protein>
<dbReference type="GO" id="GO:0019843">
    <property type="term" value="F:rRNA binding"/>
    <property type="evidence" value="ECO:0007669"/>
    <property type="project" value="UniProtKB-UniRule"/>
</dbReference>
<comment type="subunit">
    <text evidence="5">Part of the 30S ribosomal subunit. Interacts with proteins S7 and S18. Binds to IF-3.</text>
</comment>
<dbReference type="Gene3D" id="3.30.420.80">
    <property type="entry name" value="Ribosomal protein S11"/>
    <property type="match status" value="1"/>
</dbReference>
<evidence type="ECO:0000256" key="4">
    <source>
        <dbReference type="ARBA" id="ARBA00035160"/>
    </source>
</evidence>
<evidence type="ECO:0000313" key="7">
    <source>
        <dbReference type="EMBL" id="AKM82741.1"/>
    </source>
</evidence>
<dbReference type="GO" id="GO:0006412">
    <property type="term" value="P:translation"/>
    <property type="evidence" value="ECO:0007669"/>
    <property type="project" value="UniProtKB-UniRule"/>
</dbReference>
<dbReference type="InterPro" id="IPR001971">
    <property type="entry name" value="Ribosomal_uS11"/>
</dbReference>
<comment type="function">
    <text evidence="5">Located on the platform of the 30S subunit, it bridges several disparate RNA helices of the 16S rRNA. Forms part of the Shine-Dalgarno cleft in the 70S ribosome.</text>
</comment>
<evidence type="ECO:0000256" key="6">
    <source>
        <dbReference type="RuleBase" id="RU003629"/>
    </source>
</evidence>
<dbReference type="PROSITE" id="PS00054">
    <property type="entry name" value="RIBOSOMAL_S11"/>
    <property type="match status" value="1"/>
</dbReference>
<dbReference type="Pfam" id="PF00411">
    <property type="entry name" value="Ribosomal_S11"/>
    <property type="match status" value="1"/>
</dbReference>
<organism evidence="7 8">
    <name type="scientific">Berkelbacteria bacterium GW2011_GWE1_39_12</name>
    <dbReference type="NCBI Taxonomy" id="1618337"/>
    <lineage>
        <taxon>Bacteria</taxon>
        <taxon>Candidatus Berkelbacteria</taxon>
    </lineage>
</organism>